<protein>
    <submittedName>
        <fullName evidence="1">Uncharacterized protein</fullName>
    </submittedName>
</protein>
<name>A0AAP0RY92_LIQFO</name>
<comment type="caution">
    <text evidence="1">The sequence shown here is derived from an EMBL/GenBank/DDBJ whole genome shotgun (WGS) entry which is preliminary data.</text>
</comment>
<organism evidence="1 2">
    <name type="scientific">Liquidambar formosana</name>
    <name type="common">Formosan gum</name>
    <dbReference type="NCBI Taxonomy" id="63359"/>
    <lineage>
        <taxon>Eukaryota</taxon>
        <taxon>Viridiplantae</taxon>
        <taxon>Streptophyta</taxon>
        <taxon>Embryophyta</taxon>
        <taxon>Tracheophyta</taxon>
        <taxon>Spermatophyta</taxon>
        <taxon>Magnoliopsida</taxon>
        <taxon>eudicotyledons</taxon>
        <taxon>Gunneridae</taxon>
        <taxon>Pentapetalae</taxon>
        <taxon>Saxifragales</taxon>
        <taxon>Altingiaceae</taxon>
        <taxon>Liquidambar</taxon>
    </lineage>
</organism>
<evidence type="ECO:0000313" key="1">
    <source>
        <dbReference type="EMBL" id="KAK9287142.1"/>
    </source>
</evidence>
<proteinExistence type="predicted"/>
<dbReference type="Proteomes" id="UP001415857">
    <property type="component" value="Unassembled WGS sequence"/>
</dbReference>
<gene>
    <name evidence="1" type="ORF">L1049_015553</name>
</gene>
<accession>A0AAP0RY92</accession>
<reference evidence="1 2" key="1">
    <citation type="journal article" date="2024" name="Plant J.">
        <title>Genome sequences and population genomics reveal climatic adaptation and genomic divergence between two closely related sweetgum species.</title>
        <authorList>
            <person name="Xu W.Q."/>
            <person name="Ren C.Q."/>
            <person name="Zhang X.Y."/>
            <person name="Comes H.P."/>
            <person name="Liu X.H."/>
            <person name="Li Y.G."/>
            <person name="Kettle C.J."/>
            <person name="Jalonen R."/>
            <person name="Gaisberger H."/>
            <person name="Ma Y.Z."/>
            <person name="Qiu Y.X."/>
        </authorList>
    </citation>
    <scope>NUCLEOTIDE SEQUENCE [LARGE SCALE GENOMIC DNA]</scope>
    <source>
        <strain evidence="1">Hangzhou</strain>
    </source>
</reference>
<dbReference type="AlphaFoldDB" id="A0AAP0RY92"/>
<keyword evidence="2" id="KW-1185">Reference proteome</keyword>
<dbReference type="EMBL" id="JBBPBK010000004">
    <property type="protein sequence ID" value="KAK9287142.1"/>
    <property type="molecule type" value="Genomic_DNA"/>
</dbReference>
<sequence>MPMPPFSESFNFDNISYFGESRGHLHLIVIEEPMLTECDIWELKTDYSGWFVRYRVNLDPLAIPFPETIWNLDAQYEVCSLLGIVRAEKEEESILVLFVSGKAISFNLNDKTSKKLCDLMPCPSAAGLALDYEWLGVYQYVDTIFHVWPLTFS</sequence>
<evidence type="ECO:0000313" key="2">
    <source>
        <dbReference type="Proteomes" id="UP001415857"/>
    </source>
</evidence>